<evidence type="ECO:0000313" key="3">
    <source>
        <dbReference type="Proteomes" id="UP000771736"/>
    </source>
</evidence>
<reference evidence="2" key="1">
    <citation type="submission" date="2020-04" db="EMBL/GenBank/DDBJ databases">
        <title>Deep metagenomics examines the oral microbiome during advanced dental caries in children, revealing novel taxa and co-occurrences with host molecules.</title>
        <authorList>
            <person name="Baker J.L."/>
            <person name="Morton J.T."/>
            <person name="Dinis M."/>
            <person name="Alvarez R."/>
            <person name="Tran N.C."/>
            <person name="Knight R."/>
            <person name="Edlund A."/>
        </authorList>
    </citation>
    <scope>NUCLEOTIDE SEQUENCE</scope>
    <source>
        <strain evidence="2">JCVI_44_bin.5</strain>
    </source>
</reference>
<keyword evidence="1" id="KW-1133">Transmembrane helix</keyword>
<gene>
    <name evidence="2" type="ORF">HXN26_09520</name>
</gene>
<accession>A0A930HNG5</accession>
<dbReference type="Proteomes" id="UP000771736">
    <property type="component" value="Unassembled WGS sequence"/>
</dbReference>
<protein>
    <submittedName>
        <fullName evidence="2">Uncharacterized protein</fullName>
    </submittedName>
</protein>
<dbReference type="AlphaFoldDB" id="A0A930HNG5"/>
<evidence type="ECO:0000256" key="1">
    <source>
        <dbReference type="SAM" id="Phobius"/>
    </source>
</evidence>
<name>A0A930HNG5_9BACT</name>
<evidence type="ECO:0000313" key="2">
    <source>
        <dbReference type="EMBL" id="MBF1385069.1"/>
    </source>
</evidence>
<feature type="transmembrane region" description="Helical" evidence="1">
    <location>
        <begin position="30"/>
        <end position="51"/>
    </location>
</feature>
<keyword evidence="1" id="KW-0812">Transmembrane</keyword>
<keyword evidence="1" id="KW-0472">Membrane</keyword>
<sequence>MWIFLEIIITLITIPFFIKADDWCWRTCLIYIGCCILFTPLVGIPVFLFAFSR</sequence>
<comment type="caution">
    <text evidence="2">The sequence shown here is derived from an EMBL/GenBank/DDBJ whole genome shotgun (WGS) entry which is preliminary data.</text>
</comment>
<dbReference type="RefSeq" id="WP_273184757.1">
    <property type="nucleotide sequence ID" value="NZ_CALCFI010000011.1"/>
</dbReference>
<dbReference type="EMBL" id="JABZSJ010000064">
    <property type="protein sequence ID" value="MBF1385069.1"/>
    <property type="molecule type" value="Genomic_DNA"/>
</dbReference>
<proteinExistence type="predicted"/>
<organism evidence="2 3">
    <name type="scientific">Prevotella aurantiaca</name>
    <dbReference type="NCBI Taxonomy" id="596085"/>
    <lineage>
        <taxon>Bacteria</taxon>
        <taxon>Pseudomonadati</taxon>
        <taxon>Bacteroidota</taxon>
        <taxon>Bacteroidia</taxon>
        <taxon>Bacteroidales</taxon>
        <taxon>Prevotellaceae</taxon>
        <taxon>Prevotella</taxon>
    </lineage>
</organism>